<gene>
    <name evidence="1" type="ORF">SAMN02745172_01597</name>
</gene>
<name>A0A1M7ZHH7_9HYPH</name>
<proteinExistence type="predicted"/>
<dbReference type="RefSeq" id="WP_073627425.1">
    <property type="nucleotide sequence ID" value="NZ_FRXO01000003.1"/>
</dbReference>
<sequence length="150" mass="17220">MPTPLTLDDVINIFTYIERMAKLMQQTRSNLTVAKDTILWVAAAMHIPVEPEPPALSNTAKERKMFYNDVIAERGTFDRYASRTRSVTRIPVNNDDLEPMFSMFRYAEAHCQTGHPGPSKILAILHKKGWTHEHINAYPMWKPAIAPWRA</sequence>
<protein>
    <submittedName>
        <fullName evidence="1">Uncharacterized protein</fullName>
    </submittedName>
</protein>
<evidence type="ECO:0000313" key="1">
    <source>
        <dbReference type="EMBL" id="SHO64126.1"/>
    </source>
</evidence>
<dbReference type="AlphaFoldDB" id="A0A1M7ZHH7"/>
<evidence type="ECO:0000313" key="2">
    <source>
        <dbReference type="Proteomes" id="UP000186406"/>
    </source>
</evidence>
<reference evidence="1 2" key="1">
    <citation type="submission" date="2016-12" db="EMBL/GenBank/DDBJ databases">
        <authorList>
            <person name="Song W.-J."/>
            <person name="Kurnit D.M."/>
        </authorList>
    </citation>
    <scope>NUCLEOTIDE SEQUENCE [LARGE SCALE GENOMIC DNA]</scope>
    <source>
        <strain evidence="1 2">DSM 19599</strain>
    </source>
</reference>
<dbReference type="STRING" id="1123029.SAMN02745172_01597"/>
<organism evidence="1 2">
    <name type="scientific">Pseudoxanthobacter soli DSM 19599</name>
    <dbReference type="NCBI Taxonomy" id="1123029"/>
    <lineage>
        <taxon>Bacteria</taxon>
        <taxon>Pseudomonadati</taxon>
        <taxon>Pseudomonadota</taxon>
        <taxon>Alphaproteobacteria</taxon>
        <taxon>Hyphomicrobiales</taxon>
        <taxon>Segnochrobactraceae</taxon>
        <taxon>Pseudoxanthobacter</taxon>
    </lineage>
</organism>
<dbReference type="OrthoDB" id="9837777at2"/>
<dbReference type="EMBL" id="FRXO01000003">
    <property type="protein sequence ID" value="SHO64126.1"/>
    <property type="molecule type" value="Genomic_DNA"/>
</dbReference>
<accession>A0A1M7ZHH7</accession>
<keyword evidence="2" id="KW-1185">Reference proteome</keyword>
<dbReference type="Proteomes" id="UP000186406">
    <property type="component" value="Unassembled WGS sequence"/>
</dbReference>